<dbReference type="GO" id="GO:0005524">
    <property type="term" value="F:ATP binding"/>
    <property type="evidence" value="ECO:0007669"/>
    <property type="project" value="UniProtKB-KW"/>
</dbReference>
<proteinExistence type="predicted"/>
<dbReference type="Gene3D" id="3.30.1490.20">
    <property type="entry name" value="ATP-grasp fold, A domain"/>
    <property type="match status" value="1"/>
</dbReference>
<dbReference type="InterPro" id="IPR013815">
    <property type="entry name" value="ATP_grasp_subdomain_1"/>
</dbReference>
<dbReference type="SUPFAM" id="SSF56059">
    <property type="entry name" value="Glutathione synthetase ATP-binding domain-like"/>
    <property type="match status" value="1"/>
</dbReference>
<protein>
    <submittedName>
        <fullName evidence="5">D-alanine--D-alanine ligase</fullName>
        <ecNumber evidence="5">6.3.2.4</ecNumber>
    </submittedName>
</protein>
<feature type="domain" description="ATP-grasp" evidence="4">
    <location>
        <begin position="124"/>
        <end position="316"/>
    </location>
</feature>
<dbReference type="GO" id="GO:0046872">
    <property type="term" value="F:metal ion binding"/>
    <property type="evidence" value="ECO:0007669"/>
    <property type="project" value="InterPro"/>
</dbReference>
<accession>A0A1J5PTJ2</accession>
<dbReference type="EC" id="6.3.2.4" evidence="5"/>
<dbReference type="Gene3D" id="3.40.50.20">
    <property type="match status" value="1"/>
</dbReference>
<dbReference type="PANTHER" id="PTHR43585:SF2">
    <property type="entry name" value="ATP-GRASP ENZYME FSQD"/>
    <property type="match status" value="1"/>
</dbReference>
<name>A0A1J5PTJ2_9ZZZZ</name>
<evidence type="ECO:0000256" key="3">
    <source>
        <dbReference type="ARBA" id="ARBA00022840"/>
    </source>
</evidence>
<comment type="caution">
    <text evidence="5">The sequence shown here is derived from an EMBL/GenBank/DDBJ whole genome shotgun (WGS) entry which is preliminary data.</text>
</comment>
<evidence type="ECO:0000313" key="5">
    <source>
        <dbReference type="EMBL" id="OIQ74801.1"/>
    </source>
</evidence>
<evidence type="ECO:0000256" key="2">
    <source>
        <dbReference type="ARBA" id="ARBA00022741"/>
    </source>
</evidence>
<dbReference type="GO" id="GO:0008716">
    <property type="term" value="F:D-alanine-D-alanine ligase activity"/>
    <property type="evidence" value="ECO:0007669"/>
    <property type="project" value="UniProtKB-EC"/>
</dbReference>
<organism evidence="5">
    <name type="scientific">mine drainage metagenome</name>
    <dbReference type="NCBI Taxonomy" id="410659"/>
    <lineage>
        <taxon>unclassified sequences</taxon>
        <taxon>metagenomes</taxon>
        <taxon>ecological metagenomes</taxon>
    </lineage>
</organism>
<evidence type="ECO:0000259" key="4">
    <source>
        <dbReference type="PROSITE" id="PS50975"/>
    </source>
</evidence>
<dbReference type="AlphaFoldDB" id="A0A1J5PTJ2"/>
<dbReference type="PANTHER" id="PTHR43585">
    <property type="entry name" value="FUMIPYRROLE BIOSYNTHESIS PROTEIN C"/>
    <property type="match status" value="1"/>
</dbReference>
<dbReference type="PROSITE" id="PS50975">
    <property type="entry name" value="ATP_GRASP"/>
    <property type="match status" value="1"/>
</dbReference>
<dbReference type="InterPro" id="IPR011761">
    <property type="entry name" value="ATP-grasp"/>
</dbReference>
<dbReference type="EMBL" id="MLJW01002380">
    <property type="protein sequence ID" value="OIQ74801.1"/>
    <property type="molecule type" value="Genomic_DNA"/>
</dbReference>
<keyword evidence="2" id="KW-0547">Nucleotide-binding</keyword>
<keyword evidence="3" id="KW-0067">ATP-binding</keyword>
<dbReference type="InterPro" id="IPR052032">
    <property type="entry name" value="ATP-dep_AA_Ligase"/>
</dbReference>
<evidence type="ECO:0000256" key="1">
    <source>
        <dbReference type="ARBA" id="ARBA00022598"/>
    </source>
</evidence>
<dbReference type="Gene3D" id="3.30.470.20">
    <property type="entry name" value="ATP-grasp fold, B domain"/>
    <property type="match status" value="1"/>
</dbReference>
<sequence length="420" mass="46150">MTTTRRSRKHVVAFVWDERSLSTLLEAGDLQVTVVLDAWESQNRDMKPAILDKIRALHVVTSYTDLTSLAALGVRLRAETPAVQAVISLGEYSQLGAAYLASVIGLPEPSIATSVLVRDKSAMKAAARRGGIPCAKQQVLYDRDEAALETMGADLGWPVVIKPIHGMGTVDTWVVDSARQAAELLCGVSSDTTIVVEEYIDGDEYHVDAVWVDSKPVDFGIGRYAIPRIQITDPGHLNGSAHLREAEHRELYDALRPLSIAVNAAMGITSGITHAEFFHTPDGRWIFSEIATRPGGAGTTKVFGFFGDDLRVRWLTSVFADPARVCREEPVYAAFGWANFAPSRVGRVTAAPDEAILRKFPFVEDVIVGHQAGDVMREVHPSTWSWLVFFGADSFEEYVDRLLEVEKVALFSVEDERPVV</sequence>
<dbReference type="Pfam" id="PF13535">
    <property type="entry name" value="ATP-grasp_4"/>
    <property type="match status" value="1"/>
</dbReference>
<keyword evidence="1 5" id="KW-0436">Ligase</keyword>
<reference evidence="5" key="1">
    <citation type="submission" date="2016-10" db="EMBL/GenBank/DDBJ databases">
        <title>Sequence of Gallionella enrichment culture.</title>
        <authorList>
            <person name="Poehlein A."/>
            <person name="Muehling M."/>
            <person name="Daniel R."/>
        </authorList>
    </citation>
    <scope>NUCLEOTIDE SEQUENCE</scope>
</reference>
<gene>
    <name evidence="5" type="primary">ddl_13</name>
    <name evidence="5" type="ORF">GALL_435390</name>
</gene>